<dbReference type="InterPro" id="IPR006638">
    <property type="entry name" value="Elp3/MiaA/NifB-like_rSAM"/>
</dbReference>
<dbReference type="PROSITE" id="PS51449">
    <property type="entry name" value="MTTASE_N"/>
    <property type="match status" value="1"/>
</dbReference>
<evidence type="ECO:0000256" key="3">
    <source>
        <dbReference type="ARBA" id="ARBA00022679"/>
    </source>
</evidence>
<dbReference type="PANTHER" id="PTHR11918">
    <property type="entry name" value="RADICAL SAM PROTEINS"/>
    <property type="match status" value="1"/>
</dbReference>
<dbReference type="InterPro" id="IPR058240">
    <property type="entry name" value="rSAM_sf"/>
</dbReference>
<dbReference type="PROSITE" id="PS51918">
    <property type="entry name" value="RADICAL_SAM"/>
    <property type="match status" value="1"/>
</dbReference>
<evidence type="ECO:0000256" key="5">
    <source>
        <dbReference type="ARBA" id="ARBA00022723"/>
    </source>
</evidence>
<evidence type="ECO:0000256" key="7">
    <source>
        <dbReference type="ARBA" id="ARBA00023014"/>
    </source>
</evidence>
<organism evidence="10 11">
    <name type="scientific">Candidatus Gottesmanbacteria bacterium GW2011_GWC2_39_8</name>
    <dbReference type="NCBI Taxonomy" id="1618450"/>
    <lineage>
        <taxon>Bacteria</taxon>
        <taxon>Candidatus Gottesmaniibacteriota</taxon>
    </lineage>
</organism>
<name>A0A0G0PT84_9BACT</name>
<keyword evidence="3" id="KW-0808">Transferase</keyword>
<dbReference type="GO" id="GO:0046872">
    <property type="term" value="F:metal ion binding"/>
    <property type="evidence" value="ECO:0007669"/>
    <property type="project" value="UniProtKB-KW"/>
</dbReference>
<evidence type="ECO:0000256" key="4">
    <source>
        <dbReference type="ARBA" id="ARBA00022691"/>
    </source>
</evidence>
<protein>
    <submittedName>
        <fullName evidence="10">Protein YqeV</fullName>
    </submittedName>
</protein>
<dbReference type="InterPro" id="IPR023404">
    <property type="entry name" value="rSAM_horseshoe"/>
</dbReference>
<reference evidence="10 11" key="1">
    <citation type="journal article" date="2015" name="Nature">
        <title>rRNA introns, odd ribosomes, and small enigmatic genomes across a large radiation of phyla.</title>
        <authorList>
            <person name="Brown C.T."/>
            <person name="Hug L.A."/>
            <person name="Thomas B.C."/>
            <person name="Sharon I."/>
            <person name="Castelle C.J."/>
            <person name="Singh A."/>
            <person name="Wilkins M.J."/>
            <person name="Williams K.H."/>
            <person name="Banfield J.F."/>
        </authorList>
    </citation>
    <scope>NUCLEOTIDE SEQUENCE [LARGE SCALE GENOMIC DNA]</scope>
</reference>
<evidence type="ECO:0000313" key="10">
    <source>
        <dbReference type="EMBL" id="KKR31093.1"/>
    </source>
</evidence>
<feature type="domain" description="MTTase N-terminal" evidence="8">
    <location>
        <begin position="4"/>
        <end position="114"/>
    </location>
</feature>
<dbReference type="CDD" id="cd01335">
    <property type="entry name" value="Radical_SAM"/>
    <property type="match status" value="1"/>
</dbReference>
<dbReference type="GO" id="GO:0035598">
    <property type="term" value="F:tRNA (N(6)-L-threonylcarbamoyladenosine(37)-C(2))-methylthiotransferase activity"/>
    <property type="evidence" value="ECO:0007669"/>
    <property type="project" value="TreeGrafter"/>
</dbReference>
<dbReference type="Pfam" id="PF04055">
    <property type="entry name" value="Radical_SAM"/>
    <property type="match status" value="1"/>
</dbReference>
<dbReference type="PROSITE" id="PS01278">
    <property type="entry name" value="MTTASE_RADICAL"/>
    <property type="match status" value="1"/>
</dbReference>
<evidence type="ECO:0000256" key="2">
    <source>
        <dbReference type="ARBA" id="ARBA00022485"/>
    </source>
</evidence>
<dbReference type="InterPro" id="IPR020612">
    <property type="entry name" value="Methylthiotransferase_CS"/>
</dbReference>
<dbReference type="InterPro" id="IPR007197">
    <property type="entry name" value="rSAM"/>
</dbReference>
<comment type="caution">
    <text evidence="10">The sequence shown here is derived from an EMBL/GenBank/DDBJ whole genome shotgun (WGS) entry which is preliminary data.</text>
</comment>
<dbReference type="PATRIC" id="fig|1618450.3.peg.1405"/>
<dbReference type="SMART" id="SM00729">
    <property type="entry name" value="Elp3"/>
    <property type="match status" value="1"/>
</dbReference>
<evidence type="ECO:0000313" key="11">
    <source>
        <dbReference type="Proteomes" id="UP000034539"/>
    </source>
</evidence>
<keyword evidence="6" id="KW-0408">Iron</keyword>
<dbReference type="SUPFAM" id="SSF102114">
    <property type="entry name" value="Radical SAM enzymes"/>
    <property type="match status" value="1"/>
</dbReference>
<dbReference type="GO" id="GO:0051539">
    <property type="term" value="F:4 iron, 4 sulfur cluster binding"/>
    <property type="evidence" value="ECO:0007669"/>
    <property type="project" value="UniProtKB-KW"/>
</dbReference>
<proteinExistence type="predicted"/>
<dbReference type="Gene3D" id="3.80.30.20">
    <property type="entry name" value="tm_1862 like domain"/>
    <property type="match status" value="1"/>
</dbReference>
<evidence type="ECO:0000256" key="6">
    <source>
        <dbReference type="ARBA" id="ARBA00023004"/>
    </source>
</evidence>
<sequence length="425" mass="48819">MKIKTFASFSFGCRVNQAEREELDRKLLSSGFVYDLNNPFLYIINTCAVTEKAEREARQHIYQARKKFPLSKIIVTGCAATKWIKDKVKVFGADEFIDNTNKEYVAELLLNKFNTNKTVSEKYAVKDKFIDSGRYILKIQDGCQRFCSYCIVPYLRGIPKSRKISELIRIIKTNEKTIKELILTAINTEAFGYDTGENFITLIDQLIKSTSVQRVSLGSIHPWSITSDFLEYYKKINSSGRLVNYFHIPLQSGSDKILNLMKRGYKRDEILVKLFEIKKINSTAFIGTDIITGFLEEDDQDFEDTYNFLEKSPIDKLHVFRFSIREKTAAYHMAKRLSCVGASMQQKRSRALISLGKKKYALHLEKHIGRVYKALFLKDRRESVQSVLLENQTPAYIKTEKDLTGCILDVKITGITKGVLVGESE</sequence>
<keyword evidence="5" id="KW-0479">Metal-binding</keyword>
<gene>
    <name evidence="10" type="ORF">UT63_C0083G0003</name>
</gene>
<dbReference type="SFLD" id="SFLDS00029">
    <property type="entry name" value="Radical_SAM"/>
    <property type="match status" value="1"/>
</dbReference>
<dbReference type="Proteomes" id="UP000034539">
    <property type="component" value="Unassembled WGS sequence"/>
</dbReference>
<dbReference type="PANTHER" id="PTHR11918:SF45">
    <property type="entry name" value="THREONYLCARBAMOYLADENOSINE TRNA METHYLTHIOTRANSFERASE"/>
    <property type="match status" value="1"/>
</dbReference>
<dbReference type="InterPro" id="IPR005839">
    <property type="entry name" value="Methylthiotransferase"/>
</dbReference>
<evidence type="ECO:0000259" key="8">
    <source>
        <dbReference type="PROSITE" id="PS51449"/>
    </source>
</evidence>
<dbReference type="InterPro" id="IPR013848">
    <property type="entry name" value="Methylthiotransferase_N"/>
</dbReference>
<accession>A0A0G0PT84</accession>
<dbReference type="Gene3D" id="3.40.50.12160">
    <property type="entry name" value="Methylthiotransferase, N-terminal domain"/>
    <property type="match status" value="1"/>
</dbReference>
<feature type="domain" description="Radical SAM core" evidence="9">
    <location>
        <begin position="129"/>
        <end position="362"/>
    </location>
</feature>
<keyword evidence="7" id="KW-0411">Iron-sulfur</keyword>
<evidence type="ECO:0000256" key="1">
    <source>
        <dbReference type="ARBA" id="ARBA00001966"/>
    </source>
</evidence>
<dbReference type="Pfam" id="PF00919">
    <property type="entry name" value="UPF0004"/>
    <property type="match status" value="1"/>
</dbReference>
<evidence type="ECO:0000259" key="9">
    <source>
        <dbReference type="PROSITE" id="PS51918"/>
    </source>
</evidence>
<dbReference type="AlphaFoldDB" id="A0A0G0PT84"/>
<dbReference type="EMBL" id="LBXN01000083">
    <property type="protein sequence ID" value="KKR31093.1"/>
    <property type="molecule type" value="Genomic_DNA"/>
</dbReference>
<keyword evidence="2" id="KW-0004">4Fe-4S</keyword>
<dbReference type="InterPro" id="IPR038135">
    <property type="entry name" value="Methylthiotransferase_N_sf"/>
</dbReference>
<comment type="cofactor">
    <cofactor evidence="1">
        <name>[4Fe-4S] cluster</name>
        <dbReference type="ChEBI" id="CHEBI:49883"/>
    </cofactor>
</comment>
<keyword evidence="4" id="KW-0949">S-adenosyl-L-methionine</keyword>
<dbReference type="SFLD" id="SFLDG01082">
    <property type="entry name" value="B12-binding_domain_containing"/>
    <property type="match status" value="1"/>
</dbReference>
<dbReference type="NCBIfam" id="TIGR00089">
    <property type="entry name" value="MiaB/RimO family radical SAM methylthiotransferase"/>
    <property type="match status" value="1"/>
</dbReference>